<feature type="domain" description="Transposase IS116/IS110/IS902 C-terminal" evidence="4">
    <location>
        <begin position="290"/>
        <end position="375"/>
    </location>
</feature>
<keyword evidence="2" id="KW-0812">Transmembrane</keyword>
<name>Q48909_MYCAV</name>
<dbReference type="PANTHER" id="PTHR33055:SF3">
    <property type="entry name" value="PUTATIVE TRANSPOSASE FOR IS117-RELATED"/>
    <property type="match status" value="1"/>
</dbReference>
<dbReference type="GO" id="GO:0003677">
    <property type="term" value="F:DNA binding"/>
    <property type="evidence" value="ECO:0007669"/>
    <property type="project" value="InterPro"/>
</dbReference>
<reference evidence="5" key="1">
    <citation type="journal article" date="1994" name="Mol. Microbiol.">
        <title>Characterization of IS1110, a highly mobile genetic element from Mycobacterium avium.</title>
        <authorList>
            <person name="Hernandez Perez M."/>
            <person name="Fomukong N.G."/>
            <person name="Hellyer T."/>
            <person name="Brown I.N."/>
            <person name="Dale J.W."/>
        </authorList>
    </citation>
    <scope>NUCLEOTIDE SEQUENCE</scope>
</reference>
<proteinExistence type="predicted"/>
<dbReference type="InterPro" id="IPR047650">
    <property type="entry name" value="Transpos_IS110"/>
</dbReference>
<accession>Q48909</accession>
<evidence type="ECO:0000259" key="4">
    <source>
        <dbReference type="Pfam" id="PF02371"/>
    </source>
</evidence>
<keyword evidence="2" id="KW-1133">Transmembrane helix</keyword>
<feature type="domain" description="Transposase IS110-like N-terminal" evidence="3">
    <location>
        <begin position="27"/>
        <end position="183"/>
    </location>
</feature>
<evidence type="ECO:0000256" key="1">
    <source>
        <dbReference type="SAM" id="MobiDB-lite"/>
    </source>
</evidence>
<feature type="region of interest" description="Disordered" evidence="1">
    <location>
        <begin position="400"/>
        <end position="419"/>
    </location>
</feature>
<dbReference type="Pfam" id="PF01548">
    <property type="entry name" value="DEDD_Tnp_IS110"/>
    <property type="match status" value="1"/>
</dbReference>
<dbReference type="GO" id="GO:0006313">
    <property type="term" value="P:DNA transposition"/>
    <property type="evidence" value="ECO:0007669"/>
    <property type="project" value="InterPro"/>
</dbReference>
<dbReference type="InterPro" id="IPR003346">
    <property type="entry name" value="Transposase_20"/>
</dbReference>
<feature type="transmembrane region" description="Helical" evidence="2">
    <location>
        <begin position="429"/>
        <end position="452"/>
    </location>
</feature>
<evidence type="ECO:0000259" key="3">
    <source>
        <dbReference type="Pfam" id="PF01548"/>
    </source>
</evidence>
<dbReference type="GO" id="GO:0004803">
    <property type="term" value="F:transposase activity"/>
    <property type="evidence" value="ECO:0007669"/>
    <property type="project" value="InterPro"/>
</dbReference>
<protein>
    <submittedName>
        <fullName evidence="5">Transposase</fullName>
    </submittedName>
</protein>
<dbReference type="PIR" id="S49546">
    <property type="entry name" value="S49546"/>
</dbReference>
<dbReference type="EMBL" id="Z23003">
    <property type="protein sequence ID" value="CAA80548.1"/>
    <property type="molecule type" value="Genomic_DNA"/>
</dbReference>
<evidence type="ECO:0000256" key="2">
    <source>
        <dbReference type="SAM" id="Phobius"/>
    </source>
</evidence>
<evidence type="ECO:0000313" key="5">
    <source>
        <dbReference type="EMBL" id="CAA80548.1"/>
    </source>
</evidence>
<dbReference type="InterPro" id="IPR002525">
    <property type="entry name" value="Transp_IS110-like_N"/>
</dbReference>
<organism evidence="5">
    <name type="scientific">Mycobacterium avium</name>
    <dbReference type="NCBI Taxonomy" id="1764"/>
    <lineage>
        <taxon>Bacteria</taxon>
        <taxon>Bacillati</taxon>
        <taxon>Actinomycetota</taxon>
        <taxon>Actinomycetes</taxon>
        <taxon>Mycobacteriales</taxon>
        <taxon>Mycobacteriaceae</taxon>
        <taxon>Mycobacterium</taxon>
        <taxon>Mycobacterium avium complex (MAC)</taxon>
    </lineage>
</organism>
<sequence length="464" mass="50214">MLAGLSVGNMVDDKRIGGSMEADQLWAGADVGKEHHWVCVVDDKGTAVLSRKLTNDEQPIRELIDEIDALGCDVSWTVDLTTVYASLLLTVLADAGKSVRYLTGRAVWQASVTYRGGEAKTDAKDARVIADQSRMRGADLPVLHPDDDLITELRMLTAHRADLVADRTRTINRLRHQLIAVCPALERVAQLTQDRGWVVLLTRYQRPKAIRHSGVSRLTKMLGDAGVRNAATIAAAAVTAAKSQTVRLPGEDVAAGLVADLAGEVVALDDRIKSTDADIEDRFRRHPAAEVITSLPGMGFRLGAEFLAAVGDPTLIGSADQLAAWAGLAPVSRDSGKRTGRLHTPKRYSRRLRRVMYMSALTAIRCDPHSKAYYQRKRDEGKRPIPATLCLARRVPTSFTPSSVTTAPGNPNHPRSPSRRLDIFIESPFAIYALVSGVGGPAVGAIVLAVVVDDDDDKKAFGGR</sequence>
<dbReference type="NCBIfam" id="NF033542">
    <property type="entry name" value="transpos_IS110"/>
    <property type="match status" value="1"/>
</dbReference>
<dbReference type="PANTHER" id="PTHR33055">
    <property type="entry name" value="TRANSPOSASE FOR INSERTION SEQUENCE ELEMENT IS1111A"/>
    <property type="match status" value="1"/>
</dbReference>
<dbReference type="AlphaFoldDB" id="Q48909"/>
<dbReference type="Pfam" id="PF02371">
    <property type="entry name" value="Transposase_20"/>
    <property type="match status" value="1"/>
</dbReference>
<keyword evidence="2" id="KW-0472">Membrane</keyword>